<dbReference type="SUPFAM" id="SSF47413">
    <property type="entry name" value="lambda repressor-like DNA-binding domains"/>
    <property type="match status" value="1"/>
</dbReference>
<reference evidence="2 3" key="1">
    <citation type="submission" date="2021-03" db="EMBL/GenBank/DDBJ databases">
        <title>Sequencing the genomes of 1000 actinobacteria strains.</title>
        <authorList>
            <person name="Klenk H.-P."/>
        </authorList>
    </citation>
    <scope>NUCLEOTIDE SEQUENCE [LARGE SCALE GENOMIC DNA]</scope>
    <source>
        <strain evidence="2 3">DSM 44506</strain>
    </source>
</reference>
<dbReference type="CDD" id="cd00093">
    <property type="entry name" value="HTH_XRE"/>
    <property type="match status" value="1"/>
</dbReference>
<sequence>MTPAEQITAHVDQLVAAGMLRADIARAAGISPSMLSKYARGIRNPRPATLARVLSITPTSTLDDPDGMSVSDRIVEEWEFMTGTLSLPETYVTHRLSDAFGLSVPHIREVVGGRR</sequence>
<dbReference type="InterPro" id="IPR010982">
    <property type="entry name" value="Lambda_DNA-bd_dom_sf"/>
</dbReference>
<proteinExistence type="predicted"/>
<name>A0ABS4U9W3_9CORY</name>
<dbReference type="EMBL" id="JAGINY010000001">
    <property type="protein sequence ID" value="MBP2333338.1"/>
    <property type="molecule type" value="Genomic_DNA"/>
</dbReference>
<comment type="caution">
    <text evidence="2">The sequence shown here is derived from an EMBL/GenBank/DDBJ whole genome shotgun (WGS) entry which is preliminary data.</text>
</comment>
<evidence type="ECO:0000313" key="3">
    <source>
        <dbReference type="Proteomes" id="UP001519305"/>
    </source>
</evidence>
<protein>
    <submittedName>
        <fullName evidence="2">Transcriptional regulator with XRE-family HTH domain</fullName>
    </submittedName>
</protein>
<dbReference type="RefSeq" id="WP_209654001.1">
    <property type="nucleotide sequence ID" value="NZ_CP047357.1"/>
</dbReference>
<feature type="domain" description="HTH cro/C1-type" evidence="1">
    <location>
        <begin position="16"/>
        <end position="62"/>
    </location>
</feature>
<organism evidence="2 3">
    <name type="scientific">Corynebacterium freneyi</name>
    <dbReference type="NCBI Taxonomy" id="134034"/>
    <lineage>
        <taxon>Bacteria</taxon>
        <taxon>Bacillati</taxon>
        <taxon>Actinomycetota</taxon>
        <taxon>Actinomycetes</taxon>
        <taxon>Mycobacteriales</taxon>
        <taxon>Corynebacteriaceae</taxon>
        <taxon>Corynebacterium</taxon>
    </lineage>
</organism>
<dbReference type="PROSITE" id="PS50943">
    <property type="entry name" value="HTH_CROC1"/>
    <property type="match status" value="1"/>
</dbReference>
<accession>A0ABS4U9W3</accession>
<evidence type="ECO:0000259" key="1">
    <source>
        <dbReference type="PROSITE" id="PS50943"/>
    </source>
</evidence>
<dbReference type="Proteomes" id="UP001519305">
    <property type="component" value="Unassembled WGS sequence"/>
</dbReference>
<dbReference type="InterPro" id="IPR001387">
    <property type="entry name" value="Cro/C1-type_HTH"/>
</dbReference>
<evidence type="ECO:0000313" key="2">
    <source>
        <dbReference type="EMBL" id="MBP2333338.1"/>
    </source>
</evidence>
<dbReference type="Gene3D" id="1.10.260.40">
    <property type="entry name" value="lambda repressor-like DNA-binding domains"/>
    <property type="match status" value="1"/>
</dbReference>
<keyword evidence="3" id="KW-1185">Reference proteome</keyword>
<dbReference type="Pfam" id="PF01381">
    <property type="entry name" value="HTH_3"/>
    <property type="match status" value="1"/>
</dbReference>
<gene>
    <name evidence="2" type="ORF">JOF33_002037</name>
</gene>